<feature type="domain" description="TrwC relaxase" evidence="2">
    <location>
        <begin position="10"/>
        <end position="119"/>
    </location>
</feature>
<keyword evidence="4" id="KW-1185">Reference proteome</keyword>
<evidence type="ECO:0000256" key="1">
    <source>
        <dbReference type="SAM" id="MobiDB-lite"/>
    </source>
</evidence>
<name>A0ABT6HYB1_9ACTN</name>
<protein>
    <submittedName>
        <fullName evidence="3">Relaxase domain-containing protein</fullName>
    </submittedName>
</protein>
<proteinExistence type="predicted"/>
<comment type="caution">
    <text evidence="3">The sequence shown here is derived from an EMBL/GenBank/DDBJ whole genome shotgun (WGS) entry which is preliminary data.</text>
</comment>
<accession>A0ABT6HYB1</accession>
<dbReference type="Proteomes" id="UP001223144">
    <property type="component" value="Unassembled WGS sequence"/>
</dbReference>
<evidence type="ECO:0000259" key="2">
    <source>
        <dbReference type="Pfam" id="PF08751"/>
    </source>
</evidence>
<sequence length="168" mass="18492">MAVDIRGVRAGQMYRYYSRETVVGDGRRPARTPMREAQEEAGVPAGRWMGRGLAALGLAPGEEVTEAQLRNLFGERGRHPYADRIEADLLAEDASAKEAFKAGALGRRVMVTGVDFTFRPLRRPLPPLRGALRHAAATPAPRPWRSGPGSSPWSTSRWRPSTSPRRCS</sequence>
<gene>
    <name evidence="3" type="ORF">QCN29_34035</name>
</gene>
<dbReference type="RefSeq" id="WP_279933024.1">
    <property type="nucleotide sequence ID" value="NZ_JARWBG010000079.1"/>
</dbReference>
<feature type="region of interest" description="Disordered" evidence="1">
    <location>
        <begin position="134"/>
        <end position="168"/>
    </location>
</feature>
<organism evidence="3 4">
    <name type="scientific">Streptomyces chengmaiensis</name>
    <dbReference type="NCBI Taxonomy" id="3040919"/>
    <lineage>
        <taxon>Bacteria</taxon>
        <taxon>Bacillati</taxon>
        <taxon>Actinomycetota</taxon>
        <taxon>Actinomycetes</taxon>
        <taxon>Kitasatosporales</taxon>
        <taxon>Streptomycetaceae</taxon>
        <taxon>Streptomyces</taxon>
    </lineage>
</organism>
<reference evidence="3 4" key="1">
    <citation type="submission" date="2023-04" db="EMBL/GenBank/DDBJ databases">
        <title>Streptomyces chengmaiensis sp. nov. isolated from the stem of mangrove plant in Hainan.</title>
        <authorList>
            <person name="Huang X."/>
            <person name="Zhou S."/>
            <person name="Chu X."/>
            <person name="Xie Y."/>
            <person name="Lin Y."/>
        </authorList>
    </citation>
    <scope>NUCLEOTIDE SEQUENCE [LARGE SCALE GENOMIC DNA]</scope>
    <source>
        <strain evidence="3 4">HNM0663</strain>
    </source>
</reference>
<evidence type="ECO:0000313" key="3">
    <source>
        <dbReference type="EMBL" id="MDH2393696.1"/>
    </source>
</evidence>
<dbReference type="Pfam" id="PF08751">
    <property type="entry name" value="TrwC"/>
    <property type="match status" value="1"/>
</dbReference>
<evidence type="ECO:0000313" key="4">
    <source>
        <dbReference type="Proteomes" id="UP001223144"/>
    </source>
</evidence>
<dbReference type="InterPro" id="IPR014862">
    <property type="entry name" value="TrwC"/>
</dbReference>
<dbReference type="EMBL" id="JARWBG010000079">
    <property type="protein sequence ID" value="MDH2393696.1"/>
    <property type="molecule type" value="Genomic_DNA"/>
</dbReference>
<dbReference type="SUPFAM" id="SSF55464">
    <property type="entry name" value="Origin of replication-binding domain, RBD-like"/>
    <property type="match status" value="1"/>
</dbReference>